<dbReference type="GO" id="GO:0016020">
    <property type="term" value="C:membrane"/>
    <property type="evidence" value="ECO:0007669"/>
    <property type="project" value="UniProtKB-SubCell"/>
</dbReference>
<dbReference type="InterPro" id="IPR023271">
    <property type="entry name" value="Aquaporin-like"/>
</dbReference>
<keyword evidence="3 5" id="KW-1133">Transmembrane helix</keyword>
<evidence type="ECO:0000256" key="4">
    <source>
        <dbReference type="ARBA" id="ARBA00023136"/>
    </source>
</evidence>
<reference evidence="6" key="1">
    <citation type="submission" date="2025-08" db="UniProtKB">
        <authorList>
            <consortium name="Ensembl"/>
        </authorList>
    </citation>
    <scope>IDENTIFICATION</scope>
</reference>
<dbReference type="InterPro" id="IPR051883">
    <property type="entry name" value="AQP11/12_channel"/>
</dbReference>
<dbReference type="Ensembl" id="ENSTMTT00000026353.1">
    <property type="protein sequence ID" value="ENSTMTP00000025440.1"/>
    <property type="gene ID" value="ENSTMTG00000018521.1"/>
</dbReference>
<protein>
    <recommendedName>
        <fullName evidence="8">Aquaporin 11</fullName>
    </recommendedName>
</protein>
<sequence>ASALGEVLAPVSLGLTMGLDEPWISLLLMVGTMMLVGGCRKLTRRQMHSRRLQPRTFLLELFATFQICACTNELRLLANVQPKPHVALTLTYVFTVLHGLTLTGSTCNPCGTLQQILDGGISVKQGGLKIGAQFAGAVLARIYMHRIWSMGIIKVHSEALAEGCSNPIQTTETQAFCIELLFSTVFQLTILQFEAVKPRLRVHLIALLITMLVYGGYHSFSAYPVDEKPEPALGGQAGQLPPRSPCHRGPCKAKLLRLRLQCWVVGLGALGVCPTWRGLNFPPWAPGNLMPTLLGRPPETCSRPPHGGLDPWLRTAELHQCANP</sequence>
<dbReference type="Proteomes" id="UP000472274">
    <property type="component" value="Unplaced"/>
</dbReference>
<dbReference type="Gene3D" id="1.20.1080.10">
    <property type="entry name" value="Glycerol uptake facilitator protein"/>
    <property type="match status" value="1"/>
</dbReference>
<dbReference type="SUPFAM" id="SSF81338">
    <property type="entry name" value="Aquaporin-like"/>
    <property type="match status" value="1"/>
</dbReference>
<organism evidence="6 7">
    <name type="scientific">Terrapene triunguis</name>
    <name type="common">Three-toed box turtle</name>
    <dbReference type="NCBI Taxonomy" id="2587831"/>
    <lineage>
        <taxon>Eukaryota</taxon>
        <taxon>Metazoa</taxon>
        <taxon>Chordata</taxon>
        <taxon>Craniata</taxon>
        <taxon>Vertebrata</taxon>
        <taxon>Euteleostomi</taxon>
        <taxon>Archelosauria</taxon>
        <taxon>Testudinata</taxon>
        <taxon>Testudines</taxon>
        <taxon>Cryptodira</taxon>
        <taxon>Durocryptodira</taxon>
        <taxon>Testudinoidea</taxon>
        <taxon>Emydidae</taxon>
        <taxon>Terrapene</taxon>
    </lineage>
</organism>
<name>A0A674JVM9_9SAUR</name>
<dbReference type="PANTHER" id="PTHR21191:SF7">
    <property type="entry name" value="AQUAPORIN-11"/>
    <property type="match status" value="1"/>
</dbReference>
<keyword evidence="2 5" id="KW-0812">Transmembrane</keyword>
<dbReference type="GO" id="GO:0005737">
    <property type="term" value="C:cytoplasm"/>
    <property type="evidence" value="ECO:0007669"/>
    <property type="project" value="TreeGrafter"/>
</dbReference>
<comment type="subcellular location">
    <subcellularLocation>
        <location evidence="1">Membrane</location>
        <topology evidence="1">Multi-pass membrane protein</topology>
    </subcellularLocation>
</comment>
<reference evidence="6" key="2">
    <citation type="submission" date="2025-09" db="UniProtKB">
        <authorList>
            <consortium name="Ensembl"/>
        </authorList>
    </citation>
    <scope>IDENTIFICATION</scope>
</reference>
<dbReference type="PANTHER" id="PTHR21191">
    <property type="entry name" value="AQUAPORIN"/>
    <property type="match status" value="1"/>
</dbReference>
<keyword evidence="4 5" id="KW-0472">Membrane</keyword>
<accession>A0A674JVM9</accession>
<evidence type="ECO:0008006" key="8">
    <source>
        <dbReference type="Google" id="ProtNLM"/>
    </source>
</evidence>
<evidence type="ECO:0000256" key="3">
    <source>
        <dbReference type="ARBA" id="ARBA00022989"/>
    </source>
</evidence>
<evidence type="ECO:0000256" key="2">
    <source>
        <dbReference type="ARBA" id="ARBA00022692"/>
    </source>
</evidence>
<evidence type="ECO:0000256" key="1">
    <source>
        <dbReference type="ARBA" id="ARBA00004141"/>
    </source>
</evidence>
<dbReference type="GeneTree" id="ENSGT00530000063816"/>
<dbReference type="PRINTS" id="PR02024">
    <property type="entry name" value="AQUAPORIN11"/>
</dbReference>
<dbReference type="AlphaFoldDB" id="A0A674JVM9"/>
<evidence type="ECO:0000313" key="6">
    <source>
        <dbReference type="Ensembl" id="ENSTMTP00000025440.1"/>
    </source>
</evidence>
<evidence type="ECO:0000256" key="5">
    <source>
        <dbReference type="SAM" id="Phobius"/>
    </source>
</evidence>
<feature type="transmembrane region" description="Helical" evidence="5">
    <location>
        <begin position="200"/>
        <end position="217"/>
    </location>
</feature>
<dbReference type="InterPro" id="IPR023266">
    <property type="entry name" value="Aquaporin_11"/>
</dbReference>
<dbReference type="GO" id="GO:0015267">
    <property type="term" value="F:channel activity"/>
    <property type="evidence" value="ECO:0007669"/>
    <property type="project" value="TreeGrafter"/>
</dbReference>
<feature type="transmembrane region" description="Helical" evidence="5">
    <location>
        <begin position="23"/>
        <end position="43"/>
    </location>
</feature>
<proteinExistence type="predicted"/>
<evidence type="ECO:0000313" key="7">
    <source>
        <dbReference type="Proteomes" id="UP000472274"/>
    </source>
</evidence>
<keyword evidence="7" id="KW-1185">Reference proteome</keyword>
<dbReference type="InParanoid" id="A0A674JVM9"/>